<name>A0ABT3ZES0_9HYPH</name>
<dbReference type="InterPro" id="IPR000847">
    <property type="entry name" value="LysR_HTH_N"/>
</dbReference>
<dbReference type="PROSITE" id="PS50931">
    <property type="entry name" value="HTH_LYSR"/>
    <property type="match status" value="1"/>
</dbReference>
<evidence type="ECO:0000313" key="7">
    <source>
        <dbReference type="Proteomes" id="UP001073227"/>
    </source>
</evidence>
<dbReference type="InterPro" id="IPR036388">
    <property type="entry name" value="WH-like_DNA-bd_sf"/>
</dbReference>
<feature type="domain" description="HTH lysR-type" evidence="5">
    <location>
        <begin position="14"/>
        <end position="66"/>
    </location>
</feature>
<accession>A0ABT3ZES0</accession>
<evidence type="ECO:0000256" key="3">
    <source>
        <dbReference type="ARBA" id="ARBA00023125"/>
    </source>
</evidence>
<dbReference type="EMBL" id="JAOVZR010000001">
    <property type="protein sequence ID" value="MCY0150290.1"/>
    <property type="molecule type" value="Genomic_DNA"/>
</dbReference>
<dbReference type="PANTHER" id="PTHR30537">
    <property type="entry name" value="HTH-TYPE TRANSCRIPTIONAL REGULATOR"/>
    <property type="match status" value="1"/>
</dbReference>
<dbReference type="Pfam" id="PF03466">
    <property type="entry name" value="LysR_substrate"/>
    <property type="match status" value="1"/>
</dbReference>
<protein>
    <submittedName>
        <fullName evidence="6">LysR substrate-binding domain-containing protein</fullName>
    </submittedName>
</protein>
<dbReference type="Gene3D" id="1.10.10.10">
    <property type="entry name" value="Winged helix-like DNA-binding domain superfamily/Winged helix DNA-binding domain"/>
    <property type="match status" value="1"/>
</dbReference>
<evidence type="ECO:0000259" key="5">
    <source>
        <dbReference type="PROSITE" id="PS50931"/>
    </source>
</evidence>
<reference evidence="6" key="1">
    <citation type="submission" date="2022-10" db="EMBL/GenBank/DDBJ databases">
        <title>Hoeflea sp. G2-23, isolated from marine algae.</title>
        <authorList>
            <person name="Kristyanto S."/>
            <person name="Kim J.M."/>
            <person name="Jeon C.O."/>
        </authorList>
    </citation>
    <scope>NUCLEOTIDE SEQUENCE</scope>
    <source>
        <strain evidence="6">G2-23</strain>
    </source>
</reference>
<keyword evidence="7" id="KW-1185">Reference proteome</keyword>
<evidence type="ECO:0000313" key="6">
    <source>
        <dbReference type="EMBL" id="MCY0150290.1"/>
    </source>
</evidence>
<dbReference type="Proteomes" id="UP001073227">
    <property type="component" value="Unassembled WGS sequence"/>
</dbReference>
<evidence type="ECO:0000256" key="4">
    <source>
        <dbReference type="ARBA" id="ARBA00023163"/>
    </source>
</evidence>
<dbReference type="RefSeq" id="WP_267655723.1">
    <property type="nucleotide sequence ID" value="NZ_JAOVZR010000001.1"/>
</dbReference>
<dbReference type="CDD" id="cd08432">
    <property type="entry name" value="PBP2_GcdR_TrpI_HvrB_AmpR_like"/>
    <property type="match status" value="1"/>
</dbReference>
<dbReference type="PRINTS" id="PR00039">
    <property type="entry name" value="HTHLYSR"/>
</dbReference>
<dbReference type="InterPro" id="IPR058163">
    <property type="entry name" value="LysR-type_TF_proteobact-type"/>
</dbReference>
<dbReference type="Pfam" id="PF00126">
    <property type="entry name" value="HTH_1"/>
    <property type="match status" value="1"/>
</dbReference>
<proteinExistence type="inferred from homology"/>
<dbReference type="SUPFAM" id="SSF53850">
    <property type="entry name" value="Periplasmic binding protein-like II"/>
    <property type="match status" value="1"/>
</dbReference>
<dbReference type="Gene3D" id="3.40.190.10">
    <property type="entry name" value="Periplasmic binding protein-like II"/>
    <property type="match status" value="2"/>
</dbReference>
<gene>
    <name evidence="6" type="ORF">OEG84_21925</name>
</gene>
<sequence length="308" mass="33947">MSNLRQLLPSAGNLIVFEAAGRHASFTRAARELGMTQAAVSYAIRALESQLGAALFHRVHRAVSLTEAGRRFHADVSLGLSHIRKSAEDIRDRGRAASVTLAASTAFASLWMLPRLHRLRDDLPDIDLRIQTADRDLDIRTESIELGVRGGRPEDWPDYDSALIAPEVIEAVASAAYIEKHGRPESVEHLTQHRLIHLEEPFRSACDWQQWFLSAGVNGSTANRGLAINDYVLVIQAVMEGQGIALGWRHLTERLVSAGLLQTVTEHALETGAAFHVIWPKARALTPQTAKVLDWLTKEGRVAARSEA</sequence>
<evidence type="ECO:0000256" key="1">
    <source>
        <dbReference type="ARBA" id="ARBA00009437"/>
    </source>
</evidence>
<comment type="caution">
    <text evidence="6">The sequence shown here is derived from an EMBL/GenBank/DDBJ whole genome shotgun (WGS) entry which is preliminary data.</text>
</comment>
<dbReference type="InterPro" id="IPR036390">
    <property type="entry name" value="WH_DNA-bd_sf"/>
</dbReference>
<keyword evidence="4" id="KW-0804">Transcription</keyword>
<dbReference type="SUPFAM" id="SSF46785">
    <property type="entry name" value="Winged helix' DNA-binding domain"/>
    <property type="match status" value="1"/>
</dbReference>
<organism evidence="6 7">
    <name type="scientific">Hoeflea algicola</name>
    <dbReference type="NCBI Taxonomy" id="2983763"/>
    <lineage>
        <taxon>Bacteria</taxon>
        <taxon>Pseudomonadati</taxon>
        <taxon>Pseudomonadota</taxon>
        <taxon>Alphaproteobacteria</taxon>
        <taxon>Hyphomicrobiales</taxon>
        <taxon>Rhizobiaceae</taxon>
        <taxon>Hoeflea</taxon>
    </lineage>
</organism>
<keyword evidence="3" id="KW-0238">DNA-binding</keyword>
<evidence type="ECO:0000256" key="2">
    <source>
        <dbReference type="ARBA" id="ARBA00023015"/>
    </source>
</evidence>
<dbReference type="PANTHER" id="PTHR30537:SF74">
    <property type="entry name" value="HTH-TYPE TRANSCRIPTIONAL REGULATOR TRPI"/>
    <property type="match status" value="1"/>
</dbReference>
<keyword evidence="2" id="KW-0805">Transcription regulation</keyword>
<comment type="similarity">
    <text evidence="1">Belongs to the LysR transcriptional regulatory family.</text>
</comment>
<dbReference type="InterPro" id="IPR005119">
    <property type="entry name" value="LysR_subst-bd"/>
</dbReference>